<dbReference type="AlphaFoldDB" id="J9GJC4"/>
<reference evidence="2" key="1">
    <citation type="journal article" date="2012" name="PLoS ONE">
        <title>Gene sets for utilization of primary and secondary nutrition supplies in the distal gut of endangered iberian lynx.</title>
        <authorList>
            <person name="Alcaide M."/>
            <person name="Messina E."/>
            <person name="Richter M."/>
            <person name="Bargiela R."/>
            <person name="Peplies J."/>
            <person name="Huws S.A."/>
            <person name="Newbold C.J."/>
            <person name="Golyshin P.N."/>
            <person name="Simon M.A."/>
            <person name="Lopez G."/>
            <person name="Yakimov M.M."/>
            <person name="Ferrer M."/>
        </authorList>
    </citation>
    <scope>NUCLEOTIDE SEQUENCE</scope>
</reference>
<evidence type="ECO:0000259" key="1">
    <source>
        <dbReference type="Pfam" id="PF20441"/>
    </source>
</evidence>
<proteinExistence type="predicted"/>
<dbReference type="PANTHER" id="PTHR41287:SF1">
    <property type="entry name" value="PROTEIN YMFN"/>
    <property type="match status" value="1"/>
</dbReference>
<comment type="caution">
    <text evidence="2">The sequence shown here is derived from an EMBL/GenBank/DDBJ whole genome shotgun (WGS) entry which is preliminary data.</text>
</comment>
<dbReference type="InterPro" id="IPR046462">
    <property type="entry name" value="TerL_nuclease"/>
</dbReference>
<dbReference type="GO" id="GO:0004519">
    <property type="term" value="F:endonuclease activity"/>
    <property type="evidence" value="ECO:0007669"/>
    <property type="project" value="InterPro"/>
</dbReference>
<dbReference type="PANTHER" id="PTHR41287">
    <property type="match status" value="1"/>
</dbReference>
<gene>
    <name evidence="2" type="ORF">EVA_09793</name>
</gene>
<name>J9GJC4_9ZZZZ</name>
<dbReference type="EMBL" id="AMCI01002684">
    <property type="protein sequence ID" value="EJX02103.1"/>
    <property type="molecule type" value="Genomic_DNA"/>
</dbReference>
<accession>J9GJC4</accession>
<dbReference type="InterPro" id="IPR005021">
    <property type="entry name" value="Terminase_largesu-like"/>
</dbReference>
<organism evidence="2">
    <name type="scientific">gut metagenome</name>
    <dbReference type="NCBI Taxonomy" id="749906"/>
    <lineage>
        <taxon>unclassified sequences</taxon>
        <taxon>metagenomes</taxon>
        <taxon>organismal metagenomes</taxon>
    </lineage>
</organism>
<protein>
    <submittedName>
        <fullName evidence="2">Phage Terminase</fullName>
    </submittedName>
</protein>
<evidence type="ECO:0000313" key="2">
    <source>
        <dbReference type="EMBL" id="EJX02103.1"/>
    </source>
</evidence>
<feature type="domain" description="Terminase large subunit-like endonuclease" evidence="1">
    <location>
        <begin position="5"/>
        <end position="125"/>
    </location>
</feature>
<sequence length="141" mass="16197">MLRLSDGNSINYSDVTAWFVETVKQYDLFPAWVYYDSYSARYFVEEMQMQGFNMVRCIQGAKTLSLPMQMLGADLQAHKVIYNNNPVLKWCLTNTGVQTDRNGNIVPIKNQSPKQRIDGTAALLDCYVGLYEHYNEYTTAI</sequence>
<dbReference type="Pfam" id="PF20441">
    <property type="entry name" value="TerL_nuclease"/>
    <property type="match status" value="1"/>
</dbReference>